<dbReference type="STRING" id="338969.Rfer_0144"/>
<protein>
    <submittedName>
        <fullName evidence="1">Phosphonate metabolism</fullName>
    </submittedName>
</protein>
<dbReference type="PIRSF" id="PIRSF020680">
    <property type="entry name" value="PhnH"/>
    <property type="match status" value="1"/>
</dbReference>
<dbReference type="KEGG" id="rfr:Rfer_0144"/>
<evidence type="ECO:0000313" key="1">
    <source>
        <dbReference type="EMBL" id="ABD67904.1"/>
    </source>
</evidence>
<dbReference type="RefSeq" id="WP_011462477.1">
    <property type="nucleotide sequence ID" value="NC_007908.1"/>
</dbReference>
<dbReference type="GO" id="GO:0019634">
    <property type="term" value="P:organic phosphonate metabolic process"/>
    <property type="evidence" value="ECO:0007669"/>
    <property type="project" value="InterPro"/>
</dbReference>
<proteinExistence type="predicted"/>
<dbReference type="Pfam" id="PF05845">
    <property type="entry name" value="PhnH"/>
    <property type="match status" value="1"/>
</dbReference>
<dbReference type="HOGENOM" id="CLU_115317_1_0_4"/>
<gene>
    <name evidence="1" type="ordered locus">Rfer_0144</name>
</gene>
<keyword evidence="2" id="KW-1185">Reference proteome</keyword>
<dbReference type="eggNOG" id="COG3625">
    <property type="taxonomic scope" value="Bacteria"/>
</dbReference>
<evidence type="ECO:0000313" key="2">
    <source>
        <dbReference type="Proteomes" id="UP000008332"/>
    </source>
</evidence>
<dbReference type="InterPro" id="IPR008772">
    <property type="entry name" value="Phosphonate_metab_PhnH"/>
</dbReference>
<dbReference type="OrthoDB" id="9814509at2"/>
<accession>Q222Z9</accession>
<dbReference type="Proteomes" id="UP000008332">
    <property type="component" value="Chromosome"/>
</dbReference>
<dbReference type="InterPro" id="IPR038058">
    <property type="entry name" value="PhnH-like_sp"/>
</dbReference>
<dbReference type="SUPFAM" id="SSF159709">
    <property type="entry name" value="PhnH-like"/>
    <property type="match status" value="1"/>
</dbReference>
<organism evidence="1 2">
    <name type="scientific">Albidiferax ferrireducens (strain ATCC BAA-621 / DSM 15236 / T118)</name>
    <name type="common">Rhodoferax ferrireducens</name>
    <dbReference type="NCBI Taxonomy" id="338969"/>
    <lineage>
        <taxon>Bacteria</taxon>
        <taxon>Pseudomonadati</taxon>
        <taxon>Pseudomonadota</taxon>
        <taxon>Betaproteobacteria</taxon>
        <taxon>Burkholderiales</taxon>
        <taxon>Comamonadaceae</taxon>
        <taxon>Rhodoferax</taxon>
    </lineage>
</organism>
<reference evidence="2" key="1">
    <citation type="submission" date="2006-02" db="EMBL/GenBank/DDBJ databases">
        <title>Complete sequence of chromosome of Rhodoferax ferrireducens DSM 15236.</title>
        <authorList>
            <person name="Copeland A."/>
            <person name="Lucas S."/>
            <person name="Lapidus A."/>
            <person name="Barry K."/>
            <person name="Detter J.C."/>
            <person name="Glavina del Rio T."/>
            <person name="Hammon N."/>
            <person name="Israni S."/>
            <person name="Pitluck S."/>
            <person name="Brettin T."/>
            <person name="Bruce D."/>
            <person name="Han C."/>
            <person name="Tapia R."/>
            <person name="Gilna P."/>
            <person name="Kiss H."/>
            <person name="Schmutz J."/>
            <person name="Larimer F."/>
            <person name="Land M."/>
            <person name="Kyrpides N."/>
            <person name="Ivanova N."/>
            <person name="Richardson P."/>
        </authorList>
    </citation>
    <scope>NUCLEOTIDE SEQUENCE [LARGE SCALE GENOMIC DNA]</scope>
    <source>
        <strain evidence="2">ATCC BAA-621 / DSM 15236 / T118</strain>
    </source>
</reference>
<name>Q222Z9_ALBFT</name>
<dbReference type="AlphaFoldDB" id="Q222Z9"/>
<dbReference type="Gene3D" id="3.40.50.11310">
    <property type="entry name" value="Bacterial phosphonate metabolism protein PhnH"/>
    <property type="match status" value="1"/>
</dbReference>
<dbReference type="EMBL" id="CP000267">
    <property type="protein sequence ID" value="ABD67904.1"/>
    <property type="molecule type" value="Genomic_DNA"/>
</dbReference>
<sequence>MNGAQTLAPGLLDGVHDSQQAFRAVLDALARPGQVRRIGPALPDVALGGAMARLLLSLSDDETPVWWQRADAGLQHWLRFHTGAGLAERPEAASFAVFTGIHQGFALSDFASGTAAAPEFSSTLLIELPGLADGPALEWRGPGIRDVQCVGLQGLPDDFWAQWQANHAAFPRGVDIVFTCGEDALGLPRTTRVRRLEGV</sequence>
<dbReference type="NCBIfam" id="TIGR03292">
    <property type="entry name" value="PhnH_redo"/>
    <property type="match status" value="1"/>
</dbReference>